<dbReference type="AlphaFoldDB" id="A0A1H3ZWC3"/>
<protein>
    <recommendedName>
        <fullName evidence="3">CarboxypepD_reg-like domain-containing protein</fullName>
    </recommendedName>
</protein>
<proteinExistence type="predicted"/>
<accession>A0A1H3ZWC3</accession>
<evidence type="ECO:0000313" key="1">
    <source>
        <dbReference type="EMBL" id="SEA27948.1"/>
    </source>
</evidence>
<dbReference type="OrthoDB" id="914976at2"/>
<reference evidence="1 2" key="1">
    <citation type="submission" date="2016-10" db="EMBL/GenBank/DDBJ databases">
        <authorList>
            <person name="de Groot N.N."/>
        </authorList>
    </citation>
    <scope>NUCLEOTIDE SEQUENCE [LARGE SCALE GENOMIC DNA]</scope>
    <source>
        <strain evidence="1 2">DSM 23842</strain>
    </source>
</reference>
<sequence length="298" mass="34761">MRNLTTILICLLSTATYSQGVQYYKLLNITDSLPVENAYITVDNWLNTLSDSSGNFKIDKKFKTIQISHIAFLPYIASKNDIINKKYIFLKENRQNLEEVHITNKKTKEQLLPSNDISFRLSSKKYHKVNENSIYATYIENSIIKDCYINKIIIETGIEPNYKSAFRVNLYSVDKITQLPHKRILKESILTYSSNDDNKNTINIDISDFMINFPKEGIYVVVESLNLLELEKINNPNLTYPSFRAIKKNKNNSSSITYDKIFSWNRLTRSKDIVIKDWIDESIPNINFIFNFGIEIEY</sequence>
<name>A0A1H3ZWC3_BIZPA</name>
<dbReference type="RefSeq" id="WP_092133945.1">
    <property type="nucleotide sequence ID" value="NZ_FNQK01000009.1"/>
</dbReference>
<evidence type="ECO:0000313" key="2">
    <source>
        <dbReference type="Proteomes" id="UP000198846"/>
    </source>
</evidence>
<gene>
    <name evidence="1" type="ORF">SAMN04487990_10998</name>
</gene>
<organism evidence="1 2">
    <name type="scientific">Bizionia paragorgiae</name>
    <dbReference type="NCBI Taxonomy" id="283786"/>
    <lineage>
        <taxon>Bacteria</taxon>
        <taxon>Pseudomonadati</taxon>
        <taxon>Bacteroidota</taxon>
        <taxon>Flavobacteriia</taxon>
        <taxon>Flavobacteriales</taxon>
        <taxon>Flavobacteriaceae</taxon>
        <taxon>Bizionia</taxon>
    </lineage>
</organism>
<dbReference type="EMBL" id="FNQK01000009">
    <property type="protein sequence ID" value="SEA27948.1"/>
    <property type="molecule type" value="Genomic_DNA"/>
</dbReference>
<dbReference type="Proteomes" id="UP000198846">
    <property type="component" value="Unassembled WGS sequence"/>
</dbReference>
<evidence type="ECO:0008006" key="3">
    <source>
        <dbReference type="Google" id="ProtNLM"/>
    </source>
</evidence>
<keyword evidence="2" id="KW-1185">Reference proteome</keyword>